<feature type="transmembrane region" description="Helical" evidence="4">
    <location>
        <begin position="364"/>
        <end position="393"/>
    </location>
</feature>
<evidence type="ECO:0000256" key="2">
    <source>
        <dbReference type="ARBA" id="ARBA00022840"/>
    </source>
</evidence>
<evidence type="ECO:0000256" key="3">
    <source>
        <dbReference type="ARBA" id="ARBA00022993"/>
    </source>
</evidence>
<reference evidence="7 8" key="1">
    <citation type="journal article" date="2015" name="PLoS Pathog.">
        <title>Leptomonas seymouri: Adaptations to the Dixenous Life Cycle Analyzed by Genome Sequencing, Transcriptome Profiling and Co-infection with Leishmania donovani.</title>
        <authorList>
            <person name="Kraeva N."/>
            <person name="Butenko A."/>
            <person name="Hlavacova J."/>
            <person name="Kostygov A."/>
            <person name="Myskova J."/>
            <person name="Grybchuk D."/>
            <person name="Lestinova T."/>
            <person name="Votypka J."/>
            <person name="Volf P."/>
            <person name="Opperdoes F."/>
            <person name="Flegontov P."/>
            <person name="Lukes J."/>
            <person name="Yurchenko V."/>
        </authorList>
    </citation>
    <scope>NUCLEOTIDE SEQUENCE [LARGE SCALE GENOMIC DNA]</scope>
    <source>
        <strain evidence="7 8">ATCC 30220</strain>
    </source>
</reference>
<evidence type="ECO:0000256" key="1">
    <source>
        <dbReference type="ARBA" id="ARBA00022741"/>
    </source>
</evidence>
<dbReference type="Gene3D" id="3.30.420.40">
    <property type="match status" value="1"/>
</dbReference>
<dbReference type="Gene3D" id="3.40.50.12780">
    <property type="entry name" value="N-terminal domain of ligase-like"/>
    <property type="match status" value="1"/>
</dbReference>
<dbReference type="Gene3D" id="3.30.420.510">
    <property type="match status" value="1"/>
</dbReference>
<accession>A0A0N1I911</accession>
<protein>
    <submittedName>
        <fullName evidence="7">Putative pantothenate kinase subunit</fullName>
    </submittedName>
</protein>
<dbReference type="SUPFAM" id="SSF56219">
    <property type="entry name" value="DNase I-like"/>
    <property type="match status" value="1"/>
</dbReference>
<keyword evidence="1" id="KW-0547">Nucleotide-binding</keyword>
<dbReference type="PANTHER" id="PTHR12280">
    <property type="entry name" value="PANTOTHENATE KINASE"/>
    <property type="match status" value="1"/>
</dbReference>
<dbReference type="InterPro" id="IPR005135">
    <property type="entry name" value="Endo/exonuclease/phosphatase"/>
</dbReference>
<dbReference type="Proteomes" id="UP000038009">
    <property type="component" value="Unassembled WGS sequence"/>
</dbReference>
<comment type="caution">
    <text evidence="7">The sequence shown here is derived from an EMBL/GenBank/DDBJ whole genome shotgun (WGS) entry which is preliminary data.</text>
</comment>
<evidence type="ECO:0000313" key="7">
    <source>
        <dbReference type="EMBL" id="KPI88301.1"/>
    </source>
</evidence>
<dbReference type="Gene3D" id="6.10.10.60">
    <property type="match status" value="1"/>
</dbReference>
<keyword evidence="7" id="KW-0808">Transferase</keyword>
<keyword evidence="8" id="KW-1185">Reference proteome</keyword>
<dbReference type="VEuPathDB" id="TriTrypDB:Lsey_0055_0140"/>
<dbReference type="CDD" id="cd24086">
    <property type="entry name" value="ASKHA_NBD_PanK-II_euk"/>
    <property type="match status" value="1"/>
</dbReference>
<proteinExistence type="predicted"/>
<dbReference type="Pfam" id="PF03630">
    <property type="entry name" value="Fumble"/>
    <property type="match status" value="1"/>
</dbReference>
<dbReference type="InterPro" id="IPR000873">
    <property type="entry name" value="AMP-dep_synth/lig_dom"/>
</dbReference>
<dbReference type="SUPFAM" id="SSF56801">
    <property type="entry name" value="Acetyl-CoA synthetase-like"/>
    <property type="match status" value="1"/>
</dbReference>
<dbReference type="Pfam" id="PF03372">
    <property type="entry name" value="Exo_endo_phos"/>
    <property type="match status" value="1"/>
</dbReference>
<name>A0A0N1I911_LEPSE</name>
<dbReference type="GO" id="GO:0005524">
    <property type="term" value="F:ATP binding"/>
    <property type="evidence" value="ECO:0007669"/>
    <property type="project" value="UniProtKB-KW"/>
</dbReference>
<keyword evidence="4" id="KW-0812">Transmembrane</keyword>
<feature type="domain" description="Endonuclease/exonuclease/phosphatase" evidence="6">
    <location>
        <begin position="14"/>
        <end position="315"/>
    </location>
</feature>
<dbReference type="GO" id="GO:0004594">
    <property type="term" value="F:pantothenate kinase activity"/>
    <property type="evidence" value="ECO:0007669"/>
    <property type="project" value="TreeGrafter"/>
</dbReference>
<keyword evidence="3" id="KW-0173">Coenzyme A biosynthesis</keyword>
<gene>
    <name evidence="7" type="ORF">ABL78_2600</name>
</gene>
<dbReference type="GO" id="GO:0005634">
    <property type="term" value="C:nucleus"/>
    <property type="evidence" value="ECO:0007669"/>
    <property type="project" value="TreeGrafter"/>
</dbReference>
<keyword evidence="2" id="KW-0067">ATP-binding</keyword>
<keyword evidence="4" id="KW-1133">Transmembrane helix</keyword>
<organism evidence="7 8">
    <name type="scientific">Leptomonas seymouri</name>
    <dbReference type="NCBI Taxonomy" id="5684"/>
    <lineage>
        <taxon>Eukaryota</taxon>
        <taxon>Discoba</taxon>
        <taxon>Euglenozoa</taxon>
        <taxon>Kinetoplastea</taxon>
        <taxon>Metakinetoplastina</taxon>
        <taxon>Trypanosomatida</taxon>
        <taxon>Trypanosomatidae</taxon>
        <taxon>Leishmaniinae</taxon>
        <taxon>Leptomonas</taxon>
    </lineage>
</organism>
<keyword evidence="7" id="KW-0418">Kinase</keyword>
<dbReference type="InterPro" id="IPR036691">
    <property type="entry name" value="Endo/exonu/phosph_ase_sf"/>
</dbReference>
<feature type="domain" description="AMP-dependent synthetase/ligase" evidence="5">
    <location>
        <begin position="462"/>
        <end position="718"/>
    </location>
</feature>
<dbReference type="GO" id="GO:0015937">
    <property type="term" value="P:coenzyme A biosynthetic process"/>
    <property type="evidence" value="ECO:0007669"/>
    <property type="project" value="UniProtKB-KW"/>
</dbReference>
<dbReference type="GO" id="GO:0005829">
    <property type="term" value="C:cytosol"/>
    <property type="evidence" value="ECO:0007669"/>
    <property type="project" value="TreeGrafter"/>
</dbReference>
<evidence type="ECO:0000259" key="6">
    <source>
        <dbReference type="Pfam" id="PF03372"/>
    </source>
</evidence>
<dbReference type="InterPro" id="IPR043129">
    <property type="entry name" value="ATPase_NBD"/>
</dbReference>
<dbReference type="InterPro" id="IPR042099">
    <property type="entry name" value="ANL_N_sf"/>
</dbReference>
<dbReference type="OrthoDB" id="275583at2759"/>
<keyword evidence="4" id="KW-0472">Membrane</keyword>
<evidence type="ECO:0000256" key="4">
    <source>
        <dbReference type="SAM" id="Phobius"/>
    </source>
</evidence>
<sequence>MSDTDCSIASARVLSYNLNILPRGSGGYQHERIETFLASVDAYDVLLLQEVYATSYLPYVLQKQFCYQKMLLDGLNAKGFHYYVISRQPSYRTIVQYNVCSDNGLIIASRFPIWYRGSYTFRSHEHGETTVSKGCLFAEIELPAVKGKGNQRVVVFNVHLRPEDNLPLESSQIQQMRRFVWAAMAQVNGHNPSSPVGTEAQRRDADNVPFIIAGDFNLYGIDATTGLTSKTFQDLLSQFQSLGTVRDVIYEEHGQNPPTRPPRLYFPKLSKLERFESTPQRQDYFFVNSVVQVDHPHLEKFMVGSRRPYTYLSDHFGITCRITVAVKQNEGLPERLPSRLNVSSLVEAANHEHSNPTSSKRLEALLMAAAAWLVFTIGFKSLALFGFLGWVMLYSSQRYNSVPVTDEPPLVALEALKEKGELCFANKTLNPLAGVNTLGEMWERSVMRFRTFKCLGATSELGEPEWMTYGTVDIRARELGAGLLEMGFRAGDLIGVECEPSRNTVILEVACALYGFTTVPLAGKRSTMRALLDQHKIRVAVADRSSVAMLLTCRSTKLETVIYTNTFADEDDHTTAKDLNISLIPFEYVEQKGRLQPVPPCKEDVRTDSVLTYVMDNTNTSSSSDGCALLPVRHSAVLHDLSVLLMTGVLPSSFKQESMVWFSSISSLFQRICVMGMLSQGNAIATTGAAHLHEAFVKFHPTLLVTTPALFHTSRLQLRRAQRRYGVVHNWMFNTVYQLLSRRIHINRQDSSILRFLFFRAFQQQLGGSVRKIILSVSQESTPFSLLEHISVCYVPFVCEVSYQNCVGVMTIDGSPAPSLEVSLKPLDVLSDEAGIGQVVVARNGAAALELEIAAQRKRDKTFTFLGPPLGVLWPVNFQYAVAVDLERIFSVSRYVNAIFVHSEPLKPIIAVVYPNRDTIEFEWYQTHPVEGEAKALSWAELVGFGGQLITEDLASMAKEEKLHPSQIPRYVHLHPHAFSDHSTFLTPFGKIRRDVVHSYFASVFEKLYAGASTSPLVSNADLAMEASDAESTATKLDGAHEFHLEVPVTIDIGGTFAKMAFLMPPAVNGFTAFHSAIQEASSLSDKVGLRTFQYFADPDAAEKELQLSPHSRVGTLRFMKIPSQQIPRFIEYLSNMHFLSAFKPQYAKKVRATGGGAFKYASLAQHELGVGFDVVKEMDALVKGLNLVLGVAPESVFTVDPLTGIHLPHKLVSTGDTFSPFPYLLINMGSGISFIKCTSADGTHVRVGGSPIGGATFWGLVRTMTNLTSWEEVLEIMRLDGPGDNKNVDLLVGDIYGYNAKDLPAMLSSEMVASTFGKLGTERFNDMHRVNNTDHFADDDATSKILSPLASKSAAPHFHSPVVRNGTRAASAIDIVRSLLNMIAGNITQLAYLHARLHGVPNIFFAGGFVRDNPMVWSLISSTMKYWSSGDCHAHFLQHDGYLSVLGCSILDLHDAA</sequence>
<dbReference type="PANTHER" id="PTHR12280:SF20">
    <property type="entry name" value="4'-PHOSPHOPANTETHEINE PHOSPHATASE"/>
    <property type="match status" value="1"/>
</dbReference>
<dbReference type="InterPro" id="IPR004567">
    <property type="entry name" value="Type_II_PanK"/>
</dbReference>
<evidence type="ECO:0000313" key="8">
    <source>
        <dbReference type="Proteomes" id="UP000038009"/>
    </source>
</evidence>
<dbReference type="EMBL" id="LJSK01000055">
    <property type="protein sequence ID" value="KPI88301.1"/>
    <property type="molecule type" value="Genomic_DNA"/>
</dbReference>
<dbReference type="OMA" id="YQHERIE"/>
<evidence type="ECO:0000259" key="5">
    <source>
        <dbReference type="Pfam" id="PF00501"/>
    </source>
</evidence>
<dbReference type="SUPFAM" id="SSF53067">
    <property type="entry name" value="Actin-like ATPase domain"/>
    <property type="match status" value="2"/>
</dbReference>
<dbReference type="Pfam" id="PF00501">
    <property type="entry name" value="AMP-binding"/>
    <property type="match status" value="1"/>
</dbReference>
<dbReference type="Gene3D" id="3.60.10.10">
    <property type="entry name" value="Endonuclease/exonuclease/phosphatase"/>
    <property type="match status" value="1"/>
</dbReference>